<dbReference type="Gene3D" id="2.40.160.50">
    <property type="entry name" value="membrane protein fhac: a member of the omp85/tpsb transporter family"/>
    <property type="match status" value="1"/>
</dbReference>
<dbReference type="GO" id="GO:0019867">
    <property type="term" value="C:outer membrane"/>
    <property type="evidence" value="ECO:0007669"/>
    <property type="project" value="InterPro"/>
</dbReference>
<keyword evidence="2" id="KW-0812">Transmembrane</keyword>
<feature type="domain" description="Bacterial surface antigen (D15)" evidence="4">
    <location>
        <begin position="293"/>
        <end position="587"/>
    </location>
</feature>
<dbReference type="PANTHER" id="PTHR12815:SF42">
    <property type="entry name" value="BACTERIAL SURFACE ANTIGEN (D15) DOMAIN-CONTAINING PROTEIN"/>
    <property type="match status" value="1"/>
</dbReference>
<dbReference type="InterPro" id="IPR039910">
    <property type="entry name" value="D15-like"/>
</dbReference>
<sequence>MGIPLLAILLTTTAAPAIEIDFDTPAASDDLRDDLADASLLIGARDEGVDDPQELLAAARADYARLVGALYAEGRFGGTVNILVDGREASEIPPLGGLDRIDRIVVRIDPGPVYDFSRAEVDPLAPETELPEGFALGEPARTPLIESAASAGVEGWRGQGRAKADIGDEQIVADHDADTLAARIVIAPGPVVRFGDLRPQGYTRMRPDRIVEIAGLPTGEVFDPDELERAASRLRRTQVFRSVALVEDEQLAPGNVMGIEAQLDEEAPRRFGFGAELSSIDGLTLSAFWLHRNLFGGAERLRVDGELAQLGLEGGEDYSFATRFERPATFGADTDLYVLGEIERLNEDDFTSNTGTIGAGLTRIVTEDLSVEAGIAYRFSRVEDEAGERDYSLLTFPLGATLDKRDDTLNPANGYYVDADLTPFLGYQSADNGGRLTFDARGYRGFGEENRFIFAGRLQGGSILGADLEGVPNDYRFYSGGGGTVRGQDYQSLGVTLPSGVESGGASYLAVSTEARVGVTDNIGVVGFVDWGSVSEDSVPGSGDSHSGAGLGVRYYTPIGPIRLDAAVPVSGGGSGVSLYVGIGQAF</sequence>
<evidence type="ECO:0000256" key="1">
    <source>
        <dbReference type="ARBA" id="ARBA00004370"/>
    </source>
</evidence>
<dbReference type="Pfam" id="PF01103">
    <property type="entry name" value="Omp85"/>
    <property type="match status" value="1"/>
</dbReference>
<evidence type="ECO:0000313" key="5">
    <source>
        <dbReference type="EMBL" id="RVV98256.1"/>
    </source>
</evidence>
<dbReference type="PANTHER" id="PTHR12815">
    <property type="entry name" value="SORTING AND ASSEMBLY MACHINERY SAMM50 PROTEIN FAMILY MEMBER"/>
    <property type="match status" value="1"/>
</dbReference>
<dbReference type="AlphaFoldDB" id="A0A438AHS3"/>
<accession>A0A438AHS3</accession>
<dbReference type="Proteomes" id="UP000285908">
    <property type="component" value="Unassembled WGS sequence"/>
</dbReference>
<comment type="caution">
    <text evidence="5">The sequence shown here is derived from an EMBL/GenBank/DDBJ whole genome shotgun (WGS) entry which is preliminary data.</text>
</comment>
<proteinExistence type="predicted"/>
<dbReference type="InterPro" id="IPR000184">
    <property type="entry name" value="Bac_surfAg_D15"/>
</dbReference>
<protein>
    <submittedName>
        <fullName evidence="5">Outer membrane protein assembly factor</fullName>
    </submittedName>
</protein>
<evidence type="ECO:0000313" key="6">
    <source>
        <dbReference type="Proteomes" id="UP000285908"/>
    </source>
</evidence>
<dbReference type="OrthoDB" id="9769707at2"/>
<name>A0A438AHS3_9RHOB</name>
<evidence type="ECO:0000259" key="4">
    <source>
        <dbReference type="Pfam" id="PF01103"/>
    </source>
</evidence>
<keyword evidence="3" id="KW-0472">Membrane</keyword>
<evidence type="ECO:0000256" key="3">
    <source>
        <dbReference type="ARBA" id="ARBA00023136"/>
    </source>
</evidence>
<dbReference type="Gene3D" id="3.10.20.310">
    <property type="entry name" value="membrane protein fhac"/>
    <property type="match status" value="1"/>
</dbReference>
<keyword evidence="6" id="KW-1185">Reference proteome</keyword>
<dbReference type="EMBL" id="RQXX01000003">
    <property type="protein sequence ID" value="RVV98256.1"/>
    <property type="molecule type" value="Genomic_DNA"/>
</dbReference>
<reference evidence="5 6" key="1">
    <citation type="submission" date="2018-11" db="EMBL/GenBank/DDBJ databases">
        <title>Mesobaculum littorinae gen. nov., sp. nov., isolated from Littorina scabra that represents a novel genus of the order Rhodobacteraceae.</title>
        <authorList>
            <person name="Li F."/>
        </authorList>
    </citation>
    <scope>NUCLEOTIDE SEQUENCE [LARGE SCALE GENOMIC DNA]</scope>
    <source>
        <strain evidence="5 6">M0103</strain>
    </source>
</reference>
<keyword evidence="2" id="KW-1134">Transmembrane beta strand</keyword>
<gene>
    <name evidence="5" type="ORF">EKE94_12025</name>
</gene>
<evidence type="ECO:0000256" key="2">
    <source>
        <dbReference type="ARBA" id="ARBA00022452"/>
    </source>
</evidence>
<comment type="subcellular location">
    <subcellularLocation>
        <location evidence="1">Membrane</location>
    </subcellularLocation>
</comment>
<organism evidence="5 6">
    <name type="scientific">Mesobaculum littorinae</name>
    <dbReference type="NCBI Taxonomy" id="2486419"/>
    <lineage>
        <taxon>Bacteria</taxon>
        <taxon>Pseudomonadati</taxon>
        <taxon>Pseudomonadota</taxon>
        <taxon>Alphaproteobacteria</taxon>
        <taxon>Rhodobacterales</taxon>
        <taxon>Roseobacteraceae</taxon>
        <taxon>Mesobaculum</taxon>
    </lineage>
</organism>